<organism evidence="4 5">
    <name type="scientific">Cladophialophora yegresii CBS 114405</name>
    <dbReference type="NCBI Taxonomy" id="1182544"/>
    <lineage>
        <taxon>Eukaryota</taxon>
        <taxon>Fungi</taxon>
        <taxon>Dikarya</taxon>
        <taxon>Ascomycota</taxon>
        <taxon>Pezizomycotina</taxon>
        <taxon>Eurotiomycetes</taxon>
        <taxon>Chaetothyriomycetidae</taxon>
        <taxon>Chaetothyriales</taxon>
        <taxon>Herpotrichiellaceae</taxon>
        <taxon>Cladophialophora</taxon>
    </lineage>
</organism>
<dbReference type="VEuPathDB" id="FungiDB:A1O7_05158"/>
<evidence type="ECO:0000313" key="4">
    <source>
        <dbReference type="EMBL" id="EXJ61005.1"/>
    </source>
</evidence>
<feature type="compositionally biased region" description="Basic and acidic residues" evidence="1">
    <location>
        <begin position="548"/>
        <end position="567"/>
    </location>
</feature>
<feature type="region of interest" description="Disordered" evidence="1">
    <location>
        <begin position="62"/>
        <end position="88"/>
    </location>
</feature>
<dbReference type="GeneID" id="19179743"/>
<evidence type="ECO:0000256" key="2">
    <source>
        <dbReference type="SAM" id="SignalP"/>
    </source>
</evidence>
<evidence type="ECO:0000256" key="1">
    <source>
        <dbReference type="SAM" id="MobiDB-lite"/>
    </source>
</evidence>
<name>W9W7N6_9EURO</name>
<feature type="region of interest" description="Disordered" evidence="1">
    <location>
        <begin position="151"/>
        <end position="200"/>
    </location>
</feature>
<feature type="region of interest" description="Disordered" evidence="1">
    <location>
        <begin position="487"/>
        <end position="507"/>
    </location>
</feature>
<sequence length="576" mass="62101">MAINWRLRSTVFQLIAAVYAELGEQGFKGRYASIAQYFGPEASYDAIKSFFAKEVSKAADQLKAQNPSHRGSGRGIPSRCPAGPSRRPPHLYFDDEDISVLTQREFEAVEARVGHSLRGPAKRPRVIKASPHPSPGPEVIYAATVVDAPESRSISGQAARNQQEPNNPTHVDTVLSHSEVQSGSSCPPPQSDSGPSRKRLFSELGDSAQPEIDESSRCKQPPQFESFGYVTNQGQYRCALCLSQLPSQEALDRHERISQEHLRSLKDANKVAKGREKLAQLTIMPRARVDPNPPASLQPQRVSDLHETSKLHQPCGPSNAAPPAGNIRQSTPLDTIHVRRHSVSRTASQPPSDVGRPNPQEDSSIMVDKGKAKTASTLSPASPLYAPDIRPPPPPQTPSRPSPIAETRPTTARTEIGTLDTPHTFKTAFTALQQLQDLKPKADGNRLPFSATEIAEVMRSTEIMIQLMGHVQREAKAVASSYPAARSFDSGISLGSNPASSGADEREARFAAGTEALQGPALPVAAERGHAAVPQPISAPGIDVYTGVRRDGGTGESKDKGKRKDTGSEVSFIVLE</sequence>
<dbReference type="InterPro" id="IPR055494">
    <property type="entry name" value="DUF7066"/>
</dbReference>
<dbReference type="EMBL" id="AMGW01000003">
    <property type="protein sequence ID" value="EXJ61005.1"/>
    <property type="molecule type" value="Genomic_DNA"/>
</dbReference>
<feature type="region of interest" description="Disordered" evidence="1">
    <location>
        <begin position="286"/>
        <end position="417"/>
    </location>
</feature>
<feature type="compositionally biased region" description="Polar residues" evidence="1">
    <location>
        <begin position="152"/>
        <end position="185"/>
    </location>
</feature>
<accession>W9W7N6</accession>
<proteinExistence type="predicted"/>
<evidence type="ECO:0000259" key="3">
    <source>
        <dbReference type="Pfam" id="PF23217"/>
    </source>
</evidence>
<dbReference type="RefSeq" id="XP_007757358.1">
    <property type="nucleotide sequence ID" value="XM_007759168.1"/>
</dbReference>
<reference evidence="4 5" key="1">
    <citation type="submission" date="2013-03" db="EMBL/GenBank/DDBJ databases">
        <title>The Genome Sequence of Cladophialophora yegresii CBS 114405.</title>
        <authorList>
            <consortium name="The Broad Institute Genomics Platform"/>
            <person name="Cuomo C."/>
            <person name="de Hoog S."/>
            <person name="Gorbushina A."/>
            <person name="Walker B."/>
            <person name="Young S.K."/>
            <person name="Zeng Q."/>
            <person name="Gargeya S."/>
            <person name="Fitzgerald M."/>
            <person name="Haas B."/>
            <person name="Abouelleil A."/>
            <person name="Allen A.W."/>
            <person name="Alvarado L."/>
            <person name="Arachchi H.M."/>
            <person name="Berlin A.M."/>
            <person name="Chapman S.B."/>
            <person name="Gainer-Dewar J."/>
            <person name="Goldberg J."/>
            <person name="Griggs A."/>
            <person name="Gujja S."/>
            <person name="Hansen M."/>
            <person name="Howarth C."/>
            <person name="Imamovic A."/>
            <person name="Ireland A."/>
            <person name="Larimer J."/>
            <person name="McCowan C."/>
            <person name="Murphy C."/>
            <person name="Pearson M."/>
            <person name="Poon T.W."/>
            <person name="Priest M."/>
            <person name="Roberts A."/>
            <person name="Saif S."/>
            <person name="Shea T."/>
            <person name="Sisk P."/>
            <person name="Sykes S."/>
            <person name="Wortman J."/>
            <person name="Nusbaum C."/>
            <person name="Birren B."/>
        </authorList>
    </citation>
    <scope>NUCLEOTIDE SEQUENCE [LARGE SCALE GENOMIC DNA]</scope>
    <source>
        <strain evidence="4 5">CBS 114405</strain>
    </source>
</reference>
<dbReference type="Pfam" id="PF23217">
    <property type="entry name" value="DUF7066"/>
    <property type="match status" value="1"/>
</dbReference>
<gene>
    <name evidence="4" type="ORF">A1O7_05158</name>
</gene>
<keyword evidence="5" id="KW-1185">Reference proteome</keyword>
<dbReference type="AlphaFoldDB" id="W9W7N6"/>
<keyword evidence="2" id="KW-0732">Signal</keyword>
<dbReference type="OrthoDB" id="4145020at2759"/>
<feature type="chain" id="PRO_5004931080" description="DUF7066 domain-containing protein" evidence="2">
    <location>
        <begin position="21"/>
        <end position="576"/>
    </location>
</feature>
<dbReference type="HOGENOM" id="CLU_483950_0_0_1"/>
<feature type="compositionally biased region" description="Pro residues" evidence="1">
    <location>
        <begin position="389"/>
        <end position="401"/>
    </location>
</feature>
<evidence type="ECO:0000313" key="5">
    <source>
        <dbReference type="Proteomes" id="UP000019473"/>
    </source>
</evidence>
<feature type="signal peptide" evidence="2">
    <location>
        <begin position="1"/>
        <end position="20"/>
    </location>
</feature>
<feature type="region of interest" description="Disordered" evidence="1">
    <location>
        <begin position="532"/>
        <end position="570"/>
    </location>
</feature>
<comment type="caution">
    <text evidence="4">The sequence shown here is derived from an EMBL/GenBank/DDBJ whole genome shotgun (WGS) entry which is preliminary data.</text>
</comment>
<protein>
    <recommendedName>
        <fullName evidence="3">DUF7066 domain-containing protein</fullName>
    </recommendedName>
</protein>
<dbReference type="Proteomes" id="UP000019473">
    <property type="component" value="Unassembled WGS sequence"/>
</dbReference>
<feature type="domain" description="DUF7066" evidence="3">
    <location>
        <begin position="228"/>
        <end position="280"/>
    </location>
</feature>